<dbReference type="PROSITE" id="PS00108">
    <property type="entry name" value="PROTEIN_KINASE_ST"/>
    <property type="match status" value="1"/>
</dbReference>
<reference evidence="9" key="1">
    <citation type="submission" date="2021-01" db="EMBL/GenBank/DDBJ databases">
        <authorList>
            <person name="Corre E."/>
            <person name="Pelletier E."/>
            <person name="Niang G."/>
            <person name="Scheremetjew M."/>
            <person name="Finn R."/>
            <person name="Kale V."/>
            <person name="Holt S."/>
            <person name="Cochrane G."/>
            <person name="Meng A."/>
            <person name="Brown T."/>
            <person name="Cohen L."/>
        </authorList>
    </citation>
    <scope>NUCLEOTIDE SEQUENCE</scope>
    <source>
        <strain evidence="9">CCMP1320</strain>
    </source>
</reference>
<feature type="compositionally biased region" description="Polar residues" evidence="7">
    <location>
        <begin position="371"/>
        <end position="389"/>
    </location>
</feature>
<dbReference type="InterPro" id="IPR008271">
    <property type="entry name" value="Ser/Thr_kinase_AS"/>
</dbReference>
<evidence type="ECO:0000256" key="4">
    <source>
        <dbReference type="ARBA" id="ARBA00022777"/>
    </source>
</evidence>
<feature type="domain" description="Protein kinase" evidence="8">
    <location>
        <begin position="107"/>
        <end position="873"/>
    </location>
</feature>
<keyword evidence="2" id="KW-0808">Transferase</keyword>
<dbReference type="SUPFAM" id="SSF56112">
    <property type="entry name" value="Protein kinase-like (PK-like)"/>
    <property type="match status" value="1"/>
</dbReference>
<keyword evidence="1" id="KW-0723">Serine/threonine-protein kinase</keyword>
<organism evidence="9">
    <name type="scientific">Dunaliella tertiolecta</name>
    <name type="common">Green alga</name>
    <dbReference type="NCBI Taxonomy" id="3047"/>
    <lineage>
        <taxon>Eukaryota</taxon>
        <taxon>Viridiplantae</taxon>
        <taxon>Chlorophyta</taxon>
        <taxon>core chlorophytes</taxon>
        <taxon>Chlorophyceae</taxon>
        <taxon>CS clade</taxon>
        <taxon>Chlamydomonadales</taxon>
        <taxon>Dunaliellaceae</taxon>
        <taxon>Dunaliella</taxon>
    </lineage>
</organism>
<dbReference type="InterPro" id="IPR051681">
    <property type="entry name" value="Ser/Thr_Kinases-Pseudokinases"/>
</dbReference>
<dbReference type="CDD" id="cd00180">
    <property type="entry name" value="PKc"/>
    <property type="match status" value="1"/>
</dbReference>
<feature type="region of interest" description="Disordered" evidence="7">
    <location>
        <begin position="716"/>
        <end position="753"/>
    </location>
</feature>
<keyword evidence="4" id="KW-0418">Kinase</keyword>
<dbReference type="Pfam" id="PF07714">
    <property type="entry name" value="PK_Tyr_Ser-Thr"/>
    <property type="match status" value="2"/>
</dbReference>
<evidence type="ECO:0000256" key="2">
    <source>
        <dbReference type="ARBA" id="ARBA00022679"/>
    </source>
</evidence>
<evidence type="ECO:0000256" key="6">
    <source>
        <dbReference type="PROSITE-ProRule" id="PRU10141"/>
    </source>
</evidence>
<evidence type="ECO:0000256" key="5">
    <source>
        <dbReference type="ARBA" id="ARBA00022840"/>
    </source>
</evidence>
<protein>
    <recommendedName>
        <fullName evidence="8">Protein kinase domain-containing protein</fullName>
    </recommendedName>
</protein>
<dbReference type="EMBL" id="HBIP01024214">
    <property type="protein sequence ID" value="CAE0499434.1"/>
    <property type="molecule type" value="Transcribed_RNA"/>
</dbReference>
<feature type="region of interest" description="Disordered" evidence="7">
    <location>
        <begin position="650"/>
        <end position="700"/>
    </location>
</feature>
<dbReference type="PROSITE" id="PS00107">
    <property type="entry name" value="PROTEIN_KINASE_ATP"/>
    <property type="match status" value="1"/>
</dbReference>
<evidence type="ECO:0000256" key="7">
    <source>
        <dbReference type="SAM" id="MobiDB-lite"/>
    </source>
</evidence>
<keyword evidence="3 6" id="KW-0547">Nucleotide-binding</keyword>
<gene>
    <name evidence="9" type="ORF">DTER00134_LOCUS14507</name>
</gene>
<feature type="region of interest" description="Disordered" evidence="7">
    <location>
        <begin position="371"/>
        <end position="477"/>
    </location>
</feature>
<feature type="binding site" evidence="6">
    <location>
        <position position="144"/>
    </location>
    <ligand>
        <name>ATP</name>
        <dbReference type="ChEBI" id="CHEBI:30616"/>
    </ligand>
</feature>
<dbReference type="Gene3D" id="1.10.510.10">
    <property type="entry name" value="Transferase(Phosphotransferase) domain 1"/>
    <property type="match status" value="2"/>
</dbReference>
<feature type="compositionally biased region" description="Low complexity" evidence="7">
    <location>
        <begin position="659"/>
        <end position="686"/>
    </location>
</feature>
<dbReference type="PANTHER" id="PTHR44329">
    <property type="entry name" value="SERINE/THREONINE-PROTEIN KINASE TNNI3K-RELATED"/>
    <property type="match status" value="1"/>
</dbReference>
<dbReference type="GO" id="GO:0004674">
    <property type="term" value="F:protein serine/threonine kinase activity"/>
    <property type="evidence" value="ECO:0007669"/>
    <property type="project" value="UniProtKB-KW"/>
</dbReference>
<evidence type="ECO:0000256" key="1">
    <source>
        <dbReference type="ARBA" id="ARBA00022527"/>
    </source>
</evidence>
<feature type="compositionally biased region" description="Polar residues" evidence="7">
    <location>
        <begin position="418"/>
        <end position="436"/>
    </location>
</feature>
<proteinExistence type="predicted"/>
<dbReference type="PROSITE" id="PS50011">
    <property type="entry name" value="PROTEIN_KINASE_DOM"/>
    <property type="match status" value="1"/>
</dbReference>
<keyword evidence="5 6" id="KW-0067">ATP-binding</keyword>
<evidence type="ECO:0000259" key="8">
    <source>
        <dbReference type="PROSITE" id="PS50011"/>
    </source>
</evidence>
<name>A0A7S3R1E3_DUNTE</name>
<dbReference type="GO" id="GO:0005524">
    <property type="term" value="F:ATP binding"/>
    <property type="evidence" value="ECO:0007669"/>
    <property type="project" value="UniProtKB-UniRule"/>
</dbReference>
<sequence length="899" mass="95669">MYDASKGFVGQVNAAAGIPVAEQHQVSGDPSGSLRRATSVLFEVLADHNVNPEKAQERLDKAASNRMALAGELESDKAALDAHLHHFTPESILQELLGDMFVHPRSLRFDKLLGEGAFATVHLARLLSPDAPNRRAAGKPVAVKQLKPQVLQEPHDLKDFLMEVNVMRKLTHSNIVAILGIGASDLSSLDGMRGSMYVLMEAMSGGTLKILVIRQMMSTKPLYAYTDALHWLMQIASAMNYLHNVCRPMIIHRDLKLENMLLTDGPMSERVCKLADFGLHKRARLNNLTGQLTTPLDFNRGSALDDKSYYGGGFFYNNPSVHKGGANIPNMTRKSAGSASNPSIHARKSMNAPLTPAAAAATAQNGATPCTSLAVTASSPPRKSQQDNPPNGEYNPPKPIYSKESLGAPASPADFGRSTLTLPNTVNISQTGMQKVSPTSSNNPTNHSGNMYPSNNPSEHGAAASNNPSAHAGTGMKKVASLRSMVAAAAAAPPTGQFPAGPRSQDASLHDGRSALSPNPSMHGGQHGGNAAFAALAAVGHQPEPAQAPVLSVDDDKPLSSSLIALTSDPETFHRLGTFSTEAKVQNTESNSHESLPPGWATLLKDPAQRANLESLQSFLPDSAGQQEGSAAENESVHRKMMALMALDRQGKPSNRLQPSHSTPTALPSAAPSPAYGRASAAADPAGGAGGMKPIPEDNIRHSIDVPSEARPLLQPDAAEDKPNLPTIGEAPSAGPGSKGKGQNKSVKGGTAGLKGMHVNAQFADATQQVGSLMYMSPELVRGHQYNEKVDVFSFGIMMFELFNGRLLAMRPEFMTGGEEAVEEYVKGRSNGARDPVPDTWPEEVRQLVHSCWHQDPNLRPDFGTVYRRLKALQVSGVLEEWDEAVKNSSASSSCCTVS</sequence>
<accession>A0A7S3R1E3</accession>
<feature type="region of interest" description="Disordered" evidence="7">
    <location>
        <begin position="492"/>
        <end position="529"/>
    </location>
</feature>
<dbReference type="SMART" id="SM00220">
    <property type="entry name" value="S_TKc"/>
    <property type="match status" value="1"/>
</dbReference>
<evidence type="ECO:0000313" key="9">
    <source>
        <dbReference type="EMBL" id="CAE0499434.1"/>
    </source>
</evidence>
<feature type="compositionally biased region" description="Low complexity" evidence="7">
    <location>
        <begin position="437"/>
        <end position="446"/>
    </location>
</feature>
<dbReference type="AlphaFoldDB" id="A0A7S3R1E3"/>
<feature type="compositionally biased region" description="Polar residues" evidence="7">
    <location>
        <begin position="329"/>
        <end position="343"/>
    </location>
</feature>
<feature type="region of interest" description="Disordered" evidence="7">
    <location>
        <begin position="326"/>
        <end position="347"/>
    </location>
</feature>
<dbReference type="PANTHER" id="PTHR44329:SF289">
    <property type="entry name" value="SERINE_THREONINE-PROTEIN KINASE VIK"/>
    <property type="match status" value="1"/>
</dbReference>
<feature type="compositionally biased region" description="Polar residues" evidence="7">
    <location>
        <begin position="447"/>
        <end position="469"/>
    </location>
</feature>
<dbReference type="InterPro" id="IPR011009">
    <property type="entry name" value="Kinase-like_dom_sf"/>
</dbReference>
<evidence type="ECO:0000256" key="3">
    <source>
        <dbReference type="ARBA" id="ARBA00022741"/>
    </source>
</evidence>
<dbReference type="InterPro" id="IPR001245">
    <property type="entry name" value="Ser-Thr/Tyr_kinase_cat_dom"/>
</dbReference>
<dbReference type="InterPro" id="IPR017441">
    <property type="entry name" value="Protein_kinase_ATP_BS"/>
</dbReference>
<dbReference type="InterPro" id="IPR000719">
    <property type="entry name" value="Prot_kinase_dom"/>
</dbReference>